<evidence type="ECO:0000313" key="1">
    <source>
        <dbReference type="EMBL" id="RJG14768.1"/>
    </source>
</evidence>
<dbReference type="InterPro" id="IPR029033">
    <property type="entry name" value="His_PPase_superfam"/>
</dbReference>
<dbReference type="AlphaFoldDB" id="A0A418XQI2"/>
<name>A0A418XQI2_9BURK</name>
<proteinExistence type="predicted"/>
<dbReference type="RefSeq" id="WP_119811754.1">
    <property type="nucleotide sequence ID" value="NZ_QYUP01000124.1"/>
</dbReference>
<dbReference type="EMBL" id="QYUP01000124">
    <property type="protein sequence ID" value="RJG14768.1"/>
    <property type="molecule type" value="Genomic_DNA"/>
</dbReference>
<organism evidence="1 2">
    <name type="scientific">Massilia cavernae</name>
    <dbReference type="NCBI Taxonomy" id="2320864"/>
    <lineage>
        <taxon>Bacteria</taxon>
        <taxon>Pseudomonadati</taxon>
        <taxon>Pseudomonadota</taxon>
        <taxon>Betaproteobacteria</taxon>
        <taxon>Burkholderiales</taxon>
        <taxon>Oxalobacteraceae</taxon>
        <taxon>Telluria group</taxon>
        <taxon>Massilia</taxon>
    </lineage>
</organism>
<dbReference type="Pfam" id="PF00300">
    <property type="entry name" value="His_Phos_1"/>
    <property type="match status" value="1"/>
</dbReference>
<protein>
    <submittedName>
        <fullName evidence="1">Phosphoglycerate mutase</fullName>
    </submittedName>
</protein>
<dbReference type="Gene3D" id="3.40.50.1240">
    <property type="entry name" value="Phosphoglycerate mutase-like"/>
    <property type="match status" value="1"/>
</dbReference>
<accession>A0A418XQI2</accession>
<sequence length="180" mass="19656">MRVHLVRHFAPMVAAGICYGRSDLSVDPELHARSLPALRAQLPAGAPIISSPLRRCATLAVDLGGEVRFDARLAELDFGRWEMRHWDDIPRAEVDAWAADVARYRPGGGESVLDMAQRVSDFYAGLMREPVSSAVVVCHAGAIRLLAARQRGLSPLEMAYEAAQRPHAIGYGEVIVLDCV</sequence>
<gene>
    <name evidence="1" type="ORF">D3872_16060</name>
</gene>
<reference evidence="1 2" key="1">
    <citation type="submission" date="2018-09" db="EMBL/GenBank/DDBJ databases">
        <authorList>
            <person name="Zhu H."/>
        </authorList>
    </citation>
    <scope>NUCLEOTIDE SEQUENCE [LARGE SCALE GENOMIC DNA]</scope>
    <source>
        <strain evidence="1 2">K1S02-61</strain>
    </source>
</reference>
<dbReference type="SUPFAM" id="SSF53254">
    <property type="entry name" value="Phosphoglycerate mutase-like"/>
    <property type="match status" value="1"/>
</dbReference>
<dbReference type="Proteomes" id="UP000284006">
    <property type="component" value="Unassembled WGS sequence"/>
</dbReference>
<dbReference type="InterPro" id="IPR013078">
    <property type="entry name" value="His_Pase_superF_clade-1"/>
</dbReference>
<dbReference type="SMART" id="SM00855">
    <property type="entry name" value="PGAM"/>
    <property type="match status" value="1"/>
</dbReference>
<keyword evidence="2" id="KW-1185">Reference proteome</keyword>
<evidence type="ECO:0000313" key="2">
    <source>
        <dbReference type="Proteomes" id="UP000284006"/>
    </source>
</evidence>
<comment type="caution">
    <text evidence="1">The sequence shown here is derived from an EMBL/GenBank/DDBJ whole genome shotgun (WGS) entry which is preliminary data.</text>
</comment>
<dbReference type="OrthoDB" id="5296884at2"/>